<keyword evidence="2" id="KW-0285">Flavoprotein</keyword>
<dbReference type="Gene3D" id="3.40.462.10">
    <property type="entry name" value="FAD-linked oxidases, C-terminal domain"/>
    <property type="match status" value="1"/>
</dbReference>
<evidence type="ECO:0000313" key="6">
    <source>
        <dbReference type="EMBL" id="QDU70318.1"/>
    </source>
</evidence>
<dbReference type="GO" id="GO:0008720">
    <property type="term" value="F:D-lactate dehydrogenase (NAD+) activity"/>
    <property type="evidence" value="ECO:0007669"/>
    <property type="project" value="TreeGrafter"/>
</dbReference>
<comment type="similarity">
    <text evidence="1">Belongs to the FAD-binding oxidoreductase/transferase type 4 family.</text>
</comment>
<feature type="region of interest" description="Disordered" evidence="4">
    <location>
        <begin position="527"/>
        <end position="549"/>
    </location>
</feature>
<dbReference type="EMBL" id="CP036280">
    <property type="protein sequence ID" value="QDU70318.1"/>
    <property type="molecule type" value="Genomic_DNA"/>
</dbReference>
<accession>A0A518BTM2</accession>
<dbReference type="Gene3D" id="3.30.43.10">
    <property type="entry name" value="Uridine Diphospho-n-acetylenolpyruvylglucosamine Reductase, domain 2"/>
    <property type="match status" value="1"/>
</dbReference>
<dbReference type="InterPro" id="IPR016170">
    <property type="entry name" value="Cytok_DH_C_sf"/>
</dbReference>
<protein>
    <submittedName>
        <fullName evidence="6">4-cresol dehydrogenase [hydroxylating] flavoprotein subunit</fullName>
    </submittedName>
</protein>
<dbReference type="InterPro" id="IPR016164">
    <property type="entry name" value="FAD-linked_Oxase-like_C"/>
</dbReference>
<dbReference type="KEGG" id="mcad:Pan265_01410"/>
<dbReference type="PANTHER" id="PTHR11748">
    <property type="entry name" value="D-LACTATE DEHYDROGENASE"/>
    <property type="match status" value="1"/>
</dbReference>
<dbReference type="RefSeq" id="WP_236254524.1">
    <property type="nucleotide sequence ID" value="NZ_CP036280.1"/>
</dbReference>
<name>A0A518BTM2_9BACT</name>
<dbReference type="Proteomes" id="UP000320386">
    <property type="component" value="Chromosome"/>
</dbReference>
<dbReference type="SUPFAM" id="SSF56176">
    <property type="entry name" value="FAD-binding/transporter-associated domain-like"/>
    <property type="match status" value="1"/>
</dbReference>
<evidence type="ECO:0000259" key="5">
    <source>
        <dbReference type="PROSITE" id="PS51387"/>
    </source>
</evidence>
<dbReference type="GO" id="GO:1903457">
    <property type="term" value="P:lactate catabolic process"/>
    <property type="evidence" value="ECO:0007669"/>
    <property type="project" value="TreeGrafter"/>
</dbReference>
<dbReference type="InterPro" id="IPR006094">
    <property type="entry name" value="Oxid_FAD_bind_N"/>
</dbReference>
<evidence type="ECO:0000256" key="2">
    <source>
        <dbReference type="ARBA" id="ARBA00022630"/>
    </source>
</evidence>
<dbReference type="InterPro" id="IPR016166">
    <property type="entry name" value="FAD-bd_PCMH"/>
</dbReference>
<evidence type="ECO:0000256" key="3">
    <source>
        <dbReference type="ARBA" id="ARBA00022827"/>
    </source>
</evidence>
<dbReference type="Pfam" id="PF01565">
    <property type="entry name" value="FAD_binding_4"/>
    <property type="match status" value="1"/>
</dbReference>
<sequence>MCAQIADTQKFLGRVARILPDDRIDATETTRQRYGRSTFGNPRVPDAILYPVTTDEVAGIVKAANDTNTAVHAISRGKNWGYGDAGPVERGQVILDLSRMNQVLELNRELAYAVIQPGVSQGQLSQHLAEHAPDLWVDATGAGVDASLVGNTLDHGFGHTRYGDHFLSCCGMEVVLPDGRVIHTGYGHYPNAKSDKVYPYGVGPMLDGLFVQSNMGIVTRINIWLMPKPEDFCSFVFMGHNDHDLEDIVNRLAPLRMQGLLQSAIHIGNDLRIMSARMRYPFDQTQGITPLPEDVRADIRKQGMIGMWNGCGSVSGTKGTVRAVRKELARVLKPYNVRFINDQRLALAERIQKGLAMVGAGGWLGEMLGIFKPVYGLLKGEPSNEHIRGAAWRVRDPEPELPADPLDVHAGIAWLSPVVPNRGEDARQLMNLMEPVYQKHGFDSLVTFTMITERAMICITNISFDKRIPEECQRAQDCYEELMKILMESGFIPYRSGPTGYAKLRLEGDPFWDVVNSIKQTLDPNDTISPGRYVAPLDDKPSTQHRLAG</sequence>
<dbReference type="PROSITE" id="PS51387">
    <property type="entry name" value="FAD_PCMH"/>
    <property type="match status" value="1"/>
</dbReference>
<dbReference type="GO" id="GO:0004458">
    <property type="term" value="F:D-lactate dehydrogenase (cytochrome) activity"/>
    <property type="evidence" value="ECO:0007669"/>
    <property type="project" value="TreeGrafter"/>
</dbReference>
<dbReference type="Gene3D" id="3.30.465.10">
    <property type="match status" value="1"/>
</dbReference>
<dbReference type="AlphaFoldDB" id="A0A518BTM2"/>
<gene>
    <name evidence="6" type="primary">pchF</name>
    <name evidence="6" type="ORF">Pan265_01410</name>
</gene>
<dbReference type="PANTHER" id="PTHR11748:SF111">
    <property type="entry name" value="D-LACTATE DEHYDROGENASE, MITOCHONDRIAL-RELATED"/>
    <property type="match status" value="1"/>
</dbReference>
<evidence type="ECO:0000256" key="1">
    <source>
        <dbReference type="ARBA" id="ARBA00008000"/>
    </source>
</evidence>
<dbReference type="GO" id="GO:0071949">
    <property type="term" value="F:FAD binding"/>
    <property type="evidence" value="ECO:0007669"/>
    <property type="project" value="InterPro"/>
</dbReference>
<evidence type="ECO:0000256" key="4">
    <source>
        <dbReference type="SAM" id="MobiDB-lite"/>
    </source>
</evidence>
<organism evidence="6 7">
    <name type="scientific">Mucisphaera calidilacus</name>
    <dbReference type="NCBI Taxonomy" id="2527982"/>
    <lineage>
        <taxon>Bacteria</taxon>
        <taxon>Pseudomonadati</taxon>
        <taxon>Planctomycetota</taxon>
        <taxon>Phycisphaerae</taxon>
        <taxon>Phycisphaerales</taxon>
        <taxon>Phycisphaeraceae</taxon>
        <taxon>Mucisphaera</taxon>
    </lineage>
</organism>
<proteinExistence type="inferred from homology"/>
<dbReference type="InterPro" id="IPR016169">
    <property type="entry name" value="FAD-bd_PCMH_sub2"/>
</dbReference>
<dbReference type="InterPro" id="IPR036318">
    <property type="entry name" value="FAD-bd_PCMH-like_sf"/>
</dbReference>
<reference evidence="6 7" key="1">
    <citation type="submission" date="2019-02" db="EMBL/GenBank/DDBJ databases">
        <title>Deep-cultivation of Planctomycetes and their phenomic and genomic characterization uncovers novel biology.</title>
        <authorList>
            <person name="Wiegand S."/>
            <person name="Jogler M."/>
            <person name="Boedeker C."/>
            <person name="Pinto D."/>
            <person name="Vollmers J."/>
            <person name="Rivas-Marin E."/>
            <person name="Kohn T."/>
            <person name="Peeters S.H."/>
            <person name="Heuer A."/>
            <person name="Rast P."/>
            <person name="Oberbeckmann S."/>
            <person name="Bunk B."/>
            <person name="Jeske O."/>
            <person name="Meyerdierks A."/>
            <person name="Storesund J.E."/>
            <person name="Kallscheuer N."/>
            <person name="Luecker S."/>
            <person name="Lage O.M."/>
            <person name="Pohl T."/>
            <person name="Merkel B.J."/>
            <person name="Hornburger P."/>
            <person name="Mueller R.-W."/>
            <person name="Bruemmer F."/>
            <person name="Labrenz M."/>
            <person name="Spormann A.M."/>
            <person name="Op den Camp H."/>
            <person name="Overmann J."/>
            <person name="Amann R."/>
            <person name="Jetten M.S.M."/>
            <person name="Mascher T."/>
            <person name="Medema M.H."/>
            <person name="Devos D.P."/>
            <person name="Kaster A.-K."/>
            <person name="Ovreas L."/>
            <person name="Rohde M."/>
            <person name="Galperin M.Y."/>
            <person name="Jogler C."/>
        </authorList>
    </citation>
    <scope>NUCLEOTIDE SEQUENCE [LARGE SCALE GENOMIC DNA]</scope>
    <source>
        <strain evidence="6 7">Pan265</strain>
    </source>
</reference>
<keyword evidence="3" id="KW-0274">FAD</keyword>
<dbReference type="InterPro" id="IPR016167">
    <property type="entry name" value="FAD-bd_PCMH_sub1"/>
</dbReference>
<feature type="domain" description="FAD-binding PCMH-type" evidence="5">
    <location>
        <begin position="41"/>
        <end position="228"/>
    </location>
</feature>
<evidence type="ECO:0000313" key="7">
    <source>
        <dbReference type="Proteomes" id="UP000320386"/>
    </source>
</evidence>
<dbReference type="SUPFAM" id="SSF55103">
    <property type="entry name" value="FAD-linked oxidases, C-terminal domain"/>
    <property type="match status" value="1"/>
</dbReference>
<keyword evidence="7" id="KW-1185">Reference proteome</keyword>